<dbReference type="Pfam" id="PF18014">
    <property type="entry name" value="Acetyltransf_18"/>
    <property type="match status" value="1"/>
</dbReference>
<dbReference type="Gene3D" id="3.40.630.90">
    <property type="match status" value="1"/>
</dbReference>
<dbReference type="Gene3D" id="3.40.630.30">
    <property type="match status" value="1"/>
</dbReference>
<reference evidence="2 3" key="1">
    <citation type="journal article" date="2024" name="Chem. Sci.">
        <title>Discovery of megapolipeptins by genome mining of a Burkholderiales bacteria collection.</title>
        <authorList>
            <person name="Paulo B.S."/>
            <person name="Recchia M.J.J."/>
            <person name="Lee S."/>
            <person name="Fergusson C.H."/>
            <person name="Romanowski S.B."/>
            <person name="Hernandez A."/>
            <person name="Krull N."/>
            <person name="Liu D.Y."/>
            <person name="Cavanagh H."/>
            <person name="Bos A."/>
            <person name="Gray C.A."/>
            <person name="Murphy B.T."/>
            <person name="Linington R.G."/>
            <person name="Eustaquio A.S."/>
        </authorList>
    </citation>
    <scope>NUCLEOTIDE SEQUENCE [LARGE SCALE GENOMIC DNA]</scope>
    <source>
        <strain evidence="2 3">RL17-374-BIF-D</strain>
    </source>
</reference>
<evidence type="ECO:0000313" key="3">
    <source>
        <dbReference type="Proteomes" id="UP001629462"/>
    </source>
</evidence>
<dbReference type="RefSeq" id="WP_250486877.1">
    <property type="nucleotide sequence ID" value="NZ_JAQQDB010000001.1"/>
</dbReference>
<dbReference type="InterPro" id="IPR052729">
    <property type="entry name" value="Acyl/Acetyltrans_Enzymes"/>
</dbReference>
<evidence type="ECO:0000313" key="2">
    <source>
        <dbReference type="EMBL" id="MFM0515895.1"/>
    </source>
</evidence>
<proteinExistence type="predicted"/>
<accession>A0ABW9CFP9</accession>
<evidence type="ECO:0000259" key="1">
    <source>
        <dbReference type="PROSITE" id="PS51186"/>
    </source>
</evidence>
<dbReference type="SUPFAM" id="SSF55729">
    <property type="entry name" value="Acyl-CoA N-acyltransferases (Nat)"/>
    <property type="match status" value="1"/>
</dbReference>
<dbReference type="EMBL" id="JAQQDB010000001">
    <property type="protein sequence ID" value="MFM0515895.1"/>
    <property type="molecule type" value="Genomic_DNA"/>
</dbReference>
<dbReference type="PROSITE" id="PS51186">
    <property type="entry name" value="GNAT"/>
    <property type="match status" value="1"/>
</dbReference>
<dbReference type="InterPro" id="IPR041496">
    <property type="entry name" value="YitH/HolE_GNAT"/>
</dbReference>
<dbReference type="InterPro" id="IPR016181">
    <property type="entry name" value="Acyl_CoA_acyltransferase"/>
</dbReference>
<dbReference type="PANTHER" id="PTHR47237:SF2">
    <property type="entry name" value="BLL4206 PROTEIN"/>
    <property type="match status" value="1"/>
</dbReference>
<feature type="domain" description="N-acetyltransferase" evidence="1">
    <location>
        <begin position="5"/>
        <end position="142"/>
    </location>
</feature>
<protein>
    <submittedName>
        <fullName evidence="2">GNAT family N-acetyltransferase</fullName>
    </submittedName>
</protein>
<keyword evidence="3" id="KW-1185">Reference proteome</keyword>
<dbReference type="InterPro" id="IPR000182">
    <property type="entry name" value="GNAT_dom"/>
</dbReference>
<gene>
    <name evidence="2" type="ORF">PQR08_00575</name>
</gene>
<dbReference type="Proteomes" id="UP001629462">
    <property type="component" value="Unassembled WGS sequence"/>
</dbReference>
<organism evidence="2 3">
    <name type="scientific">Caballeronia jiangsuensis</name>
    <dbReference type="NCBI Taxonomy" id="1458357"/>
    <lineage>
        <taxon>Bacteria</taxon>
        <taxon>Pseudomonadati</taxon>
        <taxon>Pseudomonadota</taxon>
        <taxon>Betaproteobacteria</taxon>
        <taxon>Burkholderiales</taxon>
        <taxon>Burkholderiaceae</taxon>
        <taxon>Caballeronia</taxon>
    </lineage>
</organism>
<dbReference type="PANTHER" id="PTHR47237">
    <property type="entry name" value="SLL0310 PROTEIN"/>
    <property type="match status" value="1"/>
</dbReference>
<comment type="caution">
    <text evidence="2">The sequence shown here is derived from an EMBL/GenBank/DDBJ whole genome shotgun (WGS) entry which is preliminary data.</text>
</comment>
<name>A0ABW9CFP9_9BURK</name>
<sequence>MSEELNFRRIRRNELARAHQLSASLGWPHRIEEWRFAAETGHVHVAEHSGRVVGTAVHWDCGASAATVGLVTGSTELNKSKVERRLMEHIAGATLGKTVVLNAPEAKVRDYEQLGFREIGHVEQYQGAVHHAPECFPTKGLRFRPLCASDAARLAELSSQASGLDRRQLLPSVLKTANGIALDSDGVLIGFALIRRFGRGFAIGPVITSTSCDSTNGMMLINYLLRRYTSKLVRIDIPGIQTLADQVRGLGLEHVDTVIKMSRNGLLPSDPQVTQVAIISHSLC</sequence>